<name>A0AAD6J4H3_DREDA</name>
<feature type="signal peptide" evidence="1">
    <location>
        <begin position="1"/>
        <end position="29"/>
    </location>
</feature>
<dbReference type="AlphaFoldDB" id="A0AAD6J4H3"/>
<accession>A0AAD6J4H3</accession>
<keyword evidence="4" id="KW-1185">Reference proteome</keyword>
<comment type="caution">
    <text evidence="3">The sequence shown here is derived from an EMBL/GenBank/DDBJ whole genome shotgun (WGS) entry which is preliminary data.</text>
</comment>
<dbReference type="Pfam" id="PF24320">
    <property type="entry name" value="DUF7492"/>
    <property type="match status" value="1"/>
</dbReference>
<dbReference type="InterPro" id="IPR055915">
    <property type="entry name" value="DUF7492"/>
</dbReference>
<keyword evidence="1" id="KW-0732">Signal</keyword>
<protein>
    <recommendedName>
        <fullName evidence="2">DUF7492 domain-containing protein</fullName>
    </recommendedName>
</protein>
<evidence type="ECO:0000259" key="2">
    <source>
        <dbReference type="Pfam" id="PF24320"/>
    </source>
</evidence>
<gene>
    <name evidence="3" type="ORF">Dda_0579</name>
</gene>
<proteinExistence type="predicted"/>
<evidence type="ECO:0000313" key="3">
    <source>
        <dbReference type="EMBL" id="KAJ6264433.1"/>
    </source>
</evidence>
<dbReference type="EMBL" id="JAQGDS010000001">
    <property type="protein sequence ID" value="KAJ6264433.1"/>
    <property type="molecule type" value="Genomic_DNA"/>
</dbReference>
<feature type="domain" description="DUF7492" evidence="2">
    <location>
        <begin position="28"/>
        <end position="255"/>
    </location>
</feature>
<reference evidence="3" key="1">
    <citation type="submission" date="2023-01" db="EMBL/GenBank/DDBJ databases">
        <title>The chitinases involved in constricting ring structure development in the nematode-trapping fungus Drechslerella dactyloides.</title>
        <authorList>
            <person name="Wang R."/>
            <person name="Zhang L."/>
            <person name="Tang P."/>
            <person name="Li S."/>
            <person name="Liang L."/>
        </authorList>
    </citation>
    <scope>NUCLEOTIDE SEQUENCE</scope>
    <source>
        <strain evidence="3">YMF1.00031</strain>
    </source>
</reference>
<feature type="chain" id="PRO_5042231362" description="DUF7492 domain-containing protein" evidence="1">
    <location>
        <begin position="30"/>
        <end position="298"/>
    </location>
</feature>
<evidence type="ECO:0000313" key="4">
    <source>
        <dbReference type="Proteomes" id="UP001221413"/>
    </source>
</evidence>
<organism evidence="3 4">
    <name type="scientific">Drechslerella dactyloides</name>
    <name type="common">Nematode-trapping fungus</name>
    <name type="synonym">Arthrobotrys dactyloides</name>
    <dbReference type="NCBI Taxonomy" id="74499"/>
    <lineage>
        <taxon>Eukaryota</taxon>
        <taxon>Fungi</taxon>
        <taxon>Dikarya</taxon>
        <taxon>Ascomycota</taxon>
        <taxon>Pezizomycotina</taxon>
        <taxon>Orbiliomycetes</taxon>
        <taxon>Orbiliales</taxon>
        <taxon>Orbiliaceae</taxon>
        <taxon>Drechslerella</taxon>
    </lineage>
</organism>
<dbReference type="Proteomes" id="UP001221413">
    <property type="component" value="Unassembled WGS sequence"/>
</dbReference>
<sequence>MDGARRVSRLLGVHYLLLLLVVLRARVDGHSWPDDLTCASGPFFTDNPTKGYVRNYVGRQSTNIDVDTTYRILKIDSSTPVCPPGRTSPGQLSSFPKLTATPGDLVRATYLENGHIWQTLDGQNGPKASPGTIYWYGTQNPRADRDIASVLKWTRDGKGGDGQGVLLDTTPFDDGVCIETGHENVQKGRVGGACKSYFRLPSTAKVGKDYTVYWVWDYSQHFGPKPDYVEWYSSCMDISVVDKKSAKNGRRSVEVEHREAQLLAEDEAPVKGLNRHLRREQLREEARGQKKNPFSFSS</sequence>
<evidence type="ECO:0000256" key="1">
    <source>
        <dbReference type="SAM" id="SignalP"/>
    </source>
</evidence>